<dbReference type="GO" id="GO:0000062">
    <property type="term" value="F:fatty-acyl-CoA binding"/>
    <property type="evidence" value="ECO:0007669"/>
    <property type="project" value="TreeGrafter"/>
</dbReference>
<keyword evidence="2" id="KW-0809">Transit peptide</keyword>
<dbReference type="OrthoDB" id="435240at2759"/>
<keyword evidence="3" id="KW-0560">Oxidoreductase</keyword>
<dbReference type="PANTHER" id="PTHR42807">
    <property type="entry name" value="GLUTARYL-COA DEHYDROGENASE, MITOCHONDRIAL"/>
    <property type="match status" value="1"/>
</dbReference>
<sequence length="62" mass="6841">MDEVPVPEENLLPKAKGLNGPFECLNTARLGIAWGTLGAAQTCFQIARDYTLERSHVSIHYP</sequence>
<dbReference type="GO" id="GO:0033539">
    <property type="term" value="P:fatty acid beta-oxidation using acyl-CoA dehydrogenase"/>
    <property type="evidence" value="ECO:0007669"/>
    <property type="project" value="TreeGrafter"/>
</dbReference>
<reference evidence="5 6" key="2">
    <citation type="submission" date="2018-11" db="EMBL/GenBank/DDBJ databases">
        <authorList>
            <consortium name="Pathogen Informatics"/>
        </authorList>
    </citation>
    <scope>NUCLEOTIDE SEQUENCE [LARGE SCALE GENOMIC DNA]</scope>
</reference>
<keyword evidence="4" id="KW-0496">Mitochondrion</keyword>
<accession>A0A0M3JIN0</accession>
<keyword evidence="6" id="KW-1185">Reference proteome</keyword>
<dbReference type="InterPro" id="IPR052033">
    <property type="entry name" value="Glutaryl-CoA_DH_mitochondrial"/>
</dbReference>
<protein>
    <submittedName>
        <fullName evidence="7">Acyl-CoA_dh_1 domain-containing protein</fullName>
    </submittedName>
</protein>
<dbReference type="GO" id="GO:0046949">
    <property type="term" value="P:fatty-acyl-CoA biosynthetic process"/>
    <property type="evidence" value="ECO:0007669"/>
    <property type="project" value="TreeGrafter"/>
</dbReference>
<dbReference type="AlphaFoldDB" id="A0A0M3JIN0"/>
<gene>
    <name evidence="5" type="ORF">ASIM_LOCUS7265</name>
</gene>
<dbReference type="PANTHER" id="PTHR42807:SF1">
    <property type="entry name" value="GLUTARYL-COA DEHYDROGENASE, MITOCHONDRIAL"/>
    <property type="match status" value="1"/>
</dbReference>
<dbReference type="EMBL" id="UYRR01017244">
    <property type="protein sequence ID" value="VDK28840.1"/>
    <property type="molecule type" value="Genomic_DNA"/>
</dbReference>
<dbReference type="Gene3D" id="1.20.140.10">
    <property type="entry name" value="Butyryl-CoA Dehydrogenase, subunit A, domain 3"/>
    <property type="match status" value="1"/>
</dbReference>
<evidence type="ECO:0000313" key="5">
    <source>
        <dbReference type="EMBL" id="VDK28840.1"/>
    </source>
</evidence>
<dbReference type="GO" id="GO:0050660">
    <property type="term" value="F:flavin adenine dinucleotide binding"/>
    <property type="evidence" value="ECO:0007669"/>
    <property type="project" value="TreeGrafter"/>
</dbReference>
<dbReference type="GO" id="GO:0004361">
    <property type="term" value="F:glutaryl-CoA dehydrogenase activity"/>
    <property type="evidence" value="ECO:0007669"/>
    <property type="project" value="TreeGrafter"/>
</dbReference>
<proteinExistence type="predicted"/>
<reference evidence="7" key="1">
    <citation type="submission" date="2017-02" db="UniProtKB">
        <authorList>
            <consortium name="WormBaseParasite"/>
        </authorList>
    </citation>
    <scope>IDENTIFICATION</scope>
</reference>
<dbReference type="GO" id="GO:0005743">
    <property type="term" value="C:mitochondrial inner membrane"/>
    <property type="evidence" value="ECO:0007669"/>
    <property type="project" value="TreeGrafter"/>
</dbReference>
<dbReference type="SUPFAM" id="SSF47203">
    <property type="entry name" value="Acyl-CoA dehydrogenase C-terminal domain-like"/>
    <property type="match status" value="1"/>
</dbReference>
<dbReference type="Proteomes" id="UP000267096">
    <property type="component" value="Unassembled WGS sequence"/>
</dbReference>
<evidence type="ECO:0000313" key="7">
    <source>
        <dbReference type="WBParaSite" id="ASIM_0000749601-mRNA-1"/>
    </source>
</evidence>
<evidence type="ECO:0000256" key="1">
    <source>
        <dbReference type="ARBA" id="ARBA00004173"/>
    </source>
</evidence>
<comment type="subcellular location">
    <subcellularLocation>
        <location evidence="1">Mitochondrion</location>
    </subcellularLocation>
</comment>
<dbReference type="InterPro" id="IPR036250">
    <property type="entry name" value="AcylCo_DH-like_C"/>
</dbReference>
<evidence type="ECO:0000313" key="6">
    <source>
        <dbReference type="Proteomes" id="UP000267096"/>
    </source>
</evidence>
<name>A0A0M3JIN0_ANISI</name>
<organism evidence="7">
    <name type="scientific">Anisakis simplex</name>
    <name type="common">Herring worm</name>
    <dbReference type="NCBI Taxonomy" id="6269"/>
    <lineage>
        <taxon>Eukaryota</taxon>
        <taxon>Metazoa</taxon>
        <taxon>Ecdysozoa</taxon>
        <taxon>Nematoda</taxon>
        <taxon>Chromadorea</taxon>
        <taxon>Rhabditida</taxon>
        <taxon>Spirurina</taxon>
        <taxon>Ascaridomorpha</taxon>
        <taxon>Ascaridoidea</taxon>
        <taxon>Anisakidae</taxon>
        <taxon>Anisakis</taxon>
        <taxon>Anisakis simplex complex</taxon>
    </lineage>
</organism>
<evidence type="ECO:0000256" key="3">
    <source>
        <dbReference type="ARBA" id="ARBA00023002"/>
    </source>
</evidence>
<dbReference type="WBParaSite" id="ASIM_0000749601-mRNA-1">
    <property type="protein sequence ID" value="ASIM_0000749601-mRNA-1"/>
    <property type="gene ID" value="ASIM_0000749601"/>
</dbReference>
<evidence type="ECO:0000256" key="2">
    <source>
        <dbReference type="ARBA" id="ARBA00022946"/>
    </source>
</evidence>
<evidence type="ECO:0000256" key="4">
    <source>
        <dbReference type="ARBA" id="ARBA00023128"/>
    </source>
</evidence>